<proteinExistence type="predicted"/>
<name>A0AAJ7N626_9HYME</name>
<dbReference type="GO" id="GO:0008289">
    <property type="term" value="F:lipid binding"/>
    <property type="evidence" value="ECO:0007669"/>
    <property type="project" value="InterPro"/>
</dbReference>
<dbReference type="CDD" id="cd13769">
    <property type="entry name" value="ApoLp-III_like"/>
    <property type="match status" value="1"/>
</dbReference>
<dbReference type="GO" id="GO:0006869">
    <property type="term" value="P:lipid transport"/>
    <property type="evidence" value="ECO:0007669"/>
    <property type="project" value="InterPro"/>
</dbReference>
<dbReference type="KEGG" id="ccal:108624516"/>
<sequence length="190" mass="20608">MKIFAIVLAVVLVSVKAAPSDGTAPGSSDVKLTDLIQQAQTNINNLATQIQEQLNIPDQDTIVKTVKEQSSNFVTTMQEFMKNMTEEAKKKSPELEGVWNDVKAKITEGIDSLSTTLNAETQVAELKNKFQQGVETVLTESNNAAKNLSQHSGKIQEDLAKITKQAVDIAVEATQNLNKQLQQAAATPKS</sequence>
<keyword evidence="2" id="KW-1185">Reference proteome</keyword>
<protein>
    <submittedName>
        <fullName evidence="3">Uncharacterized protein LOC108624516</fullName>
    </submittedName>
</protein>
<dbReference type="GO" id="GO:0005576">
    <property type="term" value="C:extracellular region"/>
    <property type="evidence" value="ECO:0007669"/>
    <property type="project" value="InterPro"/>
</dbReference>
<evidence type="ECO:0000313" key="2">
    <source>
        <dbReference type="Proteomes" id="UP000694925"/>
    </source>
</evidence>
<dbReference type="AlphaFoldDB" id="A0AAJ7N626"/>
<keyword evidence="1" id="KW-0732">Signal</keyword>
<evidence type="ECO:0000313" key="3">
    <source>
        <dbReference type="RefSeq" id="XP_017879388.1"/>
    </source>
</evidence>
<accession>A0AAJ7N626</accession>
<dbReference type="Proteomes" id="UP000694925">
    <property type="component" value="Unplaced"/>
</dbReference>
<dbReference type="Pfam" id="PF07464">
    <property type="entry name" value="ApoLp-III"/>
    <property type="match status" value="1"/>
</dbReference>
<organism evidence="2 3">
    <name type="scientific">Ceratina calcarata</name>
    <dbReference type="NCBI Taxonomy" id="156304"/>
    <lineage>
        <taxon>Eukaryota</taxon>
        <taxon>Metazoa</taxon>
        <taxon>Ecdysozoa</taxon>
        <taxon>Arthropoda</taxon>
        <taxon>Hexapoda</taxon>
        <taxon>Insecta</taxon>
        <taxon>Pterygota</taxon>
        <taxon>Neoptera</taxon>
        <taxon>Endopterygota</taxon>
        <taxon>Hymenoptera</taxon>
        <taxon>Apocrita</taxon>
        <taxon>Aculeata</taxon>
        <taxon>Apoidea</taxon>
        <taxon>Anthophila</taxon>
        <taxon>Apidae</taxon>
        <taxon>Ceratina</taxon>
        <taxon>Zadontomerus</taxon>
    </lineage>
</organism>
<dbReference type="RefSeq" id="XP_017879388.1">
    <property type="nucleotide sequence ID" value="XM_018023899.2"/>
</dbReference>
<dbReference type="GeneID" id="108624516"/>
<reference evidence="3" key="1">
    <citation type="submission" date="2025-08" db="UniProtKB">
        <authorList>
            <consortium name="RefSeq"/>
        </authorList>
    </citation>
    <scope>IDENTIFICATION</scope>
    <source>
        <tissue evidence="3">Whole body</tissue>
    </source>
</reference>
<gene>
    <name evidence="3" type="primary">LOC108624516</name>
</gene>
<feature type="signal peptide" evidence="1">
    <location>
        <begin position="1"/>
        <end position="17"/>
    </location>
</feature>
<feature type="chain" id="PRO_5042573221" evidence="1">
    <location>
        <begin position="18"/>
        <end position="190"/>
    </location>
</feature>
<dbReference type="SUPFAM" id="SSF47857">
    <property type="entry name" value="Apolipophorin-III"/>
    <property type="match status" value="1"/>
</dbReference>
<evidence type="ECO:0000256" key="1">
    <source>
        <dbReference type="SAM" id="SignalP"/>
    </source>
</evidence>
<dbReference type="InterPro" id="IPR010009">
    <property type="entry name" value="ApoLp-III"/>
</dbReference>
<dbReference type="Gene3D" id="1.20.120.20">
    <property type="entry name" value="Apolipoprotein"/>
    <property type="match status" value="1"/>
</dbReference>
<dbReference type="CTD" id="100145916"/>